<dbReference type="SUPFAM" id="SSF52540">
    <property type="entry name" value="P-loop containing nucleoside triphosphate hydrolases"/>
    <property type="match status" value="2"/>
</dbReference>
<dbReference type="CDD" id="cd03215">
    <property type="entry name" value="ABC_Carb_Monos_II"/>
    <property type="match status" value="1"/>
</dbReference>
<dbReference type="PROSITE" id="PS50893">
    <property type="entry name" value="ABC_TRANSPORTER_2"/>
    <property type="match status" value="2"/>
</dbReference>
<reference evidence="7 8" key="1">
    <citation type="submission" date="2023-07" db="EMBL/GenBank/DDBJ databases">
        <title>Sorghum-associated microbial communities from plants grown in Nebraska, USA.</title>
        <authorList>
            <person name="Schachtman D."/>
        </authorList>
    </citation>
    <scope>NUCLEOTIDE SEQUENCE [LARGE SCALE GENOMIC DNA]</scope>
    <source>
        <strain evidence="7 8">DS1607</strain>
    </source>
</reference>
<dbReference type="InterPro" id="IPR003593">
    <property type="entry name" value="AAA+_ATPase"/>
</dbReference>
<keyword evidence="2 7" id="KW-0762">Sugar transport</keyword>
<dbReference type="EMBL" id="JAUSRO010000005">
    <property type="protein sequence ID" value="MDP9899647.1"/>
    <property type="molecule type" value="Genomic_DNA"/>
</dbReference>
<dbReference type="Gene3D" id="3.40.50.300">
    <property type="entry name" value="P-loop containing nucleotide triphosphate hydrolases"/>
    <property type="match status" value="2"/>
</dbReference>
<evidence type="ECO:0000256" key="5">
    <source>
        <dbReference type="ARBA" id="ARBA00022840"/>
    </source>
</evidence>
<feature type="domain" description="ABC transporter" evidence="6">
    <location>
        <begin position="261"/>
        <end position="505"/>
    </location>
</feature>
<dbReference type="CDD" id="cd03216">
    <property type="entry name" value="ABC_Carb_Monos_I"/>
    <property type="match status" value="1"/>
</dbReference>
<keyword evidence="4" id="KW-0547">Nucleotide-binding</keyword>
<keyword evidence="2 7" id="KW-0813">Transport</keyword>
<proteinExistence type="predicted"/>
<keyword evidence="5 7" id="KW-0067">ATP-binding</keyword>
<dbReference type="GO" id="GO:0005524">
    <property type="term" value="F:ATP binding"/>
    <property type="evidence" value="ECO:0007669"/>
    <property type="project" value="UniProtKB-KW"/>
</dbReference>
<dbReference type="Pfam" id="PF00005">
    <property type="entry name" value="ABC_tran"/>
    <property type="match status" value="2"/>
</dbReference>
<comment type="caution">
    <text evidence="7">The sequence shown here is derived from an EMBL/GenBank/DDBJ whole genome shotgun (WGS) entry which is preliminary data.</text>
</comment>
<dbReference type="InterPro" id="IPR050107">
    <property type="entry name" value="ABC_carbohydrate_import_ATPase"/>
</dbReference>
<accession>A0ABT9S8F0</accession>
<dbReference type="InterPro" id="IPR003439">
    <property type="entry name" value="ABC_transporter-like_ATP-bd"/>
</dbReference>
<keyword evidence="8" id="KW-1185">Reference proteome</keyword>
<evidence type="ECO:0000259" key="6">
    <source>
        <dbReference type="PROSITE" id="PS50893"/>
    </source>
</evidence>
<dbReference type="PANTHER" id="PTHR43790">
    <property type="entry name" value="CARBOHYDRATE TRANSPORT ATP-BINDING PROTEIN MG119-RELATED"/>
    <property type="match status" value="1"/>
</dbReference>
<dbReference type="RefSeq" id="WP_307689464.1">
    <property type="nucleotide sequence ID" value="NZ_JAUSRO010000005.1"/>
</dbReference>
<evidence type="ECO:0000256" key="2">
    <source>
        <dbReference type="ARBA" id="ARBA00022597"/>
    </source>
</evidence>
<evidence type="ECO:0000313" key="8">
    <source>
        <dbReference type="Proteomes" id="UP001226867"/>
    </source>
</evidence>
<keyword evidence="1" id="KW-1003">Cell membrane</keyword>
<dbReference type="InterPro" id="IPR027417">
    <property type="entry name" value="P-loop_NTPase"/>
</dbReference>
<name>A0ABT9S8F0_9BURK</name>
<dbReference type="PANTHER" id="PTHR43790:SF4">
    <property type="entry name" value="GUANOSINE IMPORT ATP-BINDING PROTEIN NUPO"/>
    <property type="match status" value="1"/>
</dbReference>
<keyword evidence="1" id="KW-0472">Membrane</keyword>
<dbReference type="SMART" id="SM00382">
    <property type="entry name" value="AAA"/>
    <property type="match status" value="2"/>
</dbReference>
<feature type="domain" description="ABC transporter" evidence="6">
    <location>
        <begin position="6"/>
        <end position="244"/>
    </location>
</feature>
<dbReference type="Proteomes" id="UP001226867">
    <property type="component" value="Unassembled WGS sequence"/>
</dbReference>
<evidence type="ECO:0000313" key="7">
    <source>
        <dbReference type="EMBL" id="MDP9899647.1"/>
    </source>
</evidence>
<evidence type="ECO:0000256" key="4">
    <source>
        <dbReference type="ARBA" id="ARBA00022741"/>
    </source>
</evidence>
<sequence>MTSTALELQGISKSFDGFQALTEADFSARWGEVHALLGENGAGKSSLMNIAAGLYAPEAGRMLVDDNLVQLGGPRDAARHHIGMVHQHFKLVKPFTVAENIMLGHPLASGEGSHRKRLAQLEAQIQAKAQALGFDIDPRQRTERLSIAEQQRVEILKVLLAGARILILDEPTAVLTDQEAERLLSTVHALARSGAAVILVTHKMADVKTYADRVTVMRGGRTVKTVDPRQVAVAELVQLTVGDSVAAAVRDERSPVGEARLRVRGLRTPQAGGRRALDGVDLTLHAGQIYGLAGVGGNGQSELAAALLGLDDRIEGDIQLEGFGDLKAASTSERRVLQVAAIPADRYGIALAGALSVAENFGIGQVHEGRYGPVWRLDRARMQADARDAVAAFDVQGVRNLDQKAALLSGGNAQKLVLAREFGRMPRIVLAHSPSRGLDVRAGAEVHARLLAARDAGAAVLLISEDLDEVLALADRVGVMTRGRIVAEFDQPADRQSIGQAMVHHS</sequence>
<evidence type="ECO:0000256" key="3">
    <source>
        <dbReference type="ARBA" id="ARBA00022737"/>
    </source>
</evidence>
<evidence type="ECO:0000256" key="1">
    <source>
        <dbReference type="ARBA" id="ARBA00022475"/>
    </source>
</evidence>
<dbReference type="InterPro" id="IPR017871">
    <property type="entry name" value="ABC_transporter-like_CS"/>
</dbReference>
<gene>
    <name evidence="7" type="ORF">J2W36_001898</name>
</gene>
<organism evidence="7 8">
    <name type="scientific">Variovorax ginsengisoli</name>
    <dbReference type="NCBI Taxonomy" id="363844"/>
    <lineage>
        <taxon>Bacteria</taxon>
        <taxon>Pseudomonadati</taxon>
        <taxon>Pseudomonadota</taxon>
        <taxon>Betaproteobacteria</taxon>
        <taxon>Burkholderiales</taxon>
        <taxon>Comamonadaceae</taxon>
        <taxon>Variovorax</taxon>
    </lineage>
</organism>
<keyword evidence="3" id="KW-0677">Repeat</keyword>
<protein>
    <submittedName>
        <fullName evidence="7">Simple sugar transport system ATP-binding protein</fullName>
    </submittedName>
</protein>
<dbReference type="PROSITE" id="PS00211">
    <property type="entry name" value="ABC_TRANSPORTER_1"/>
    <property type="match status" value="1"/>
</dbReference>